<proteinExistence type="predicted"/>
<feature type="compositionally biased region" description="Basic residues" evidence="1">
    <location>
        <begin position="124"/>
        <end position="152"/>
    </location>
</feature>
<dbReference type="AlphaFoldDB" id="A0A6J4MBC8"/>
<feature type="compositionally biased region" description="Basic residues" evidence="1">
    <location>
        <begin position="47"/>
        <end position="74"/>
    </location>
</feature>
<feature type="compositionally biased region" description="Basic and acidic residues" evidence="1">
    <location>
        <begin position="286"/>
        <end position="296"/>
    </location>
</feature>
<reference evidence="2" key="1">
    <citation type="submission" date="2020-02" db="EMBL/GenBank/DDBJ databases">
        <authorList>
            <person name="Meier V. D."/>
        </authorList>
    </citation>
    <scope>NUCLEOTIDE SEQUENCE</scope>
    <source>
        <strain evidence="2">AVDCRST_MAG16</strain>
    </source>
</reference>
<feature type="compositionally biased region" description="Basic and acidic residues" evidence="1">
    <location>
        <begin position="105"/>
        <end position="114"/>
    </location>
</feature>
<feature type="non-terminal residue" evidence="2">
    <location>
        <position position="1"/>
    </location>
</feature>
<feature type="compositionally biased region" description="Basic residues" evidence="1">
    <location>
        <begin position="264"/>
        <end position="276"/>
    </location>
</feature>
<feature type="compositionally biased region" description="Basic residues" evidence="1">
    <location>
        <begin position="185"/>
        <end position="203"/>
    </location>
</feature>
<name>A0A6J4MBC8_9ACTN</name>
<feature type="compositionally biased region" description="Low complexity" evidence="1">
    <location>
        <begin position="75"/>
        <end position="92"/>
    </location>
</feature>
<organism evidence="2">
    <name type="scientific">uncultured Frankineae bacterium</name>
    <dbReference type="NCBI Taxonomy" id="437475"/>
    <lineage>
        <taxon>Bacteria</taxon>
        <taxon>Bacillati</taxon>
        <taxon>Actinomycetota</taxon>
        <taxon>Actinomycetes</taxon>
        <taxon>Frankiales</taxon>
        <taxon>environmental samples</taxon>
    </lineage>
</organism>
<gene>
    <name evidence="2" type="ORF">AVDCRST_MAG16-2556</name>
</gene>
<sequence length="296" mass="34474">DAVPVPAPERAVARRAVRADRARLQRDLQGVRGRELHARLAAAVRRLHDRPARRRHALRLRGAARHRPDRRRRPAGGAAAHQPAARRLGHQPGDPHHRRRHHPGHRADPPDRLRHPQHAGAVGRRGHPLRRRGHHHQPRHRDGRRRRAHRAVLRGLPVLRLGSRDARQRRGRRDRRADGHQARPGLRHRLGRRRGPGRRRRPVPGRLTDSRRRTGHPGRRPEGVPGRDPRRARQHRRRARRRSDHRPRGVVRLRLPGPDPVPRPRLRRRRPLRRHDPRAARPPVRPVRDPGADPCL</sequence>
<protein>
    <submittedName>
        <fullName evidence="2">High-affinity branched-chain amino acid transport system permease protein LivH</fullName>
    </submittedName>
</protein>
<dbReference type="EMBL" id="CADCUE010000237">
    <property type="protein sequence ID" value="CAA9353767.1"/>
    <property type="molecule type" value="Genomic_DNA"/>
</dbReference>
<evidence type="ECO:0000313" key="2">
    <source>
        <dbReference type="EMBL" id="CAA9353767.1"/>
    </source>
</evidence>
<feature type="non-terminal residue" evidence="2">
    <location>
        <position position="296"/>
    </location>
</feature>
<feature type="compositionally biased region" description="Basic and acidic residues" evidence="1">
    <location>
        <begin position="219"/>
        <end position="231"/>
    </location>
</feature>
<accession>A0A6J4MBC8</accession>
<feature type="compositionally biased region" description="Basic residues" evidence="1">
    <location>
        <begin position="232"/>
        <end position="251"/>
    </location>
</feature>
<evidence type="ECO:0000256" key="1">
    <source>
        <dbReference type="SAM" id="MobiDB-lite"/>
    </source>
</evidence>
<feature type="region of interest" description="Disordered" evidence="1">
    <location>
        <begin position="47"/>
        <end position="296"/>
    </location>
</feature>